<feature type="transmembrane region" description="Helical" evidence="1">
    <location>
        <begin position="82"/>
        <end position="109"/>
    </location>
</feature>
<dbReference type="Proteomes" id="UP000310158">
    <property type="component" value="Unassembled WGS sequence"/>
</dbReference>
<name>A0A4S4LS16_9AGAM</name>
<accession>A0A4S4LS16</accession>
<organism evidence="2 3">
    <name type="scientific">Bondarzewia mesenterica</name>
    <dbReference type="NCBI Taxonomy" id="1095465"/>
    <lineage>
        <taxon>Eukaryota</taxon>
        <taxon>Fungi</taxon>
        <taxon>Dikarya</taxon>
        <taxon>Basidiomycota</taxon>
        <taxon>Agaricomycotina</taxon>
        <taxon>Agaricomycetes</taxon>
        <taxon>Russulales</taxon>
        <taxon>Bondarzewiaceae</taxon>
        <taxon>Bondarzewia</taxon>
    </lineage>
</organism>
<keyword evidence="1" id="KW-0472">Membrane</keyword>
<sequence length="161" mass="17078">MVLMNNGYILPKPLYTLTIMTLVLSIALFVISMLDLGTVSFWLNVAASLIIILHDATLIHLARRARANDHRTPDFFPPAASLANILVLGICAFVLLAGFAMTVFSAVFASDGEISWGTPTNMGTIIAQAAIAPVTAILLLANAGWCIRSRKVGSAAGYGAF</sequence>
<dbReference type="OrthoDB" id="3196762at2759"/>
<reference evidence="2 3" key="1">
    <citation type="submission" date="2019-02" db="EMBL/GenBank/DDBJ databases">
        <title>Genome sequencing of the rare red list fungi Bondarzewia mesenterica.</title>
        <authorList>
            <person name="Buettner E."/>
            <person name="Kellner H."/>
        </authorList>
    </citation>
    <scope>NUCLEOTIDE SEQUENCE [LARGE SCALE GENOMIC DNA]</scope>
    <source>
        <strain evidence="2 3">DSM 108281</strain>
    </source>
</reference>
<comment type="caution">
    <text evidence="2">The sequence shown here is derived from an EMBL/GenBank/DDBJ whole genome shotgun (WGS) entry which is preliminary data.</text>
</comment>
<proteinExistence type="predicted"/>
<dbReference type="AlphaFoldDB" id="A0A4S4LS16"/>
<protein>
    <submittedName>
        <fullName evidence="2">Uncharacterized protein</fullName>
    </submittedName>
</protein>
<evidence type="ECO:0000313" key="3">
    <source>
        <dbReference type="Proteomes" id="UP000310158"/>
    </source>
</evidence>
<feature type="transmembrane region" description="Helical" evidence="1">
    <location>
        <begin position="40"/>
        <end position="61"/>
    </location>
</feature>
<feature type="transmembrane region" description="Helical" evidence="1">
    <location>
        <begin position="14"/>
        <end position="34"/>
    </location>
</feature>
<dbReference type="EMBL" id="SGPL01000281">
    <property type="protein sequence ID" value="THH14381.1"/>
    <property type="molecule type" value="Genomic_DNA"/>
</dbReference>
<keyword evidence="1" id="KW-0812">Transmembrane</keyword>
<evidence type="ECO:0000313" key="2">
    <source>
        <dbReference type="EMBL" id="THH14381.1"/>
    </source>
</evidence>
<feature type="transmembrane region" description="Helical" evidence="1">
    <location>
        <begin position="121"/>
        <end position="141"/>
    </location>
</feature>
<gene>
    <name evidence="2" type="ORF">EW146_g5938</name>
</gene>
<keyword evidence="3" id="KW-1185">Reference proteome</keyword>
<evidence type="ECO:0000256" key="1">
    <source>
        <dbReference type="SAM" id="Phobius"/>
    </source>
</evidence>
<keyword evidence="1" id="KW-1133">Transmembrane helix</keyword>